<gene>
    <name evidence="2" type="ORF">DVS81_16590</name>
</gene>
<sequence length="62" mass="6805">MPLAGTTIEQETVSRVNHLEVFPMPNPIDIFLDPVTLAVLAMSAGLFVWERIAPGRDVSARN</sequence>
<dbReference type="Proteomes" id="UP000253831">
    <property type="component" value="Unassembled WGS sequence"/>
</dbReference>
<dbReference type="AlphaFoldDB" id="A0A369XMI6"/>
<evidence type="ECO:0000313" key="2">
    <source>
        <dbReference type="EMBL" id="RDE49427.1"/>
    </source>
</evidence>
<keyword evidence="1" id="KW-0472">Membrane</keyword>
<proteinExistence type="predicted"/>
<reference evidence="2 3" key="1">
    <citation type="submission" date="2018-05" db="EMBL/GenBank/DDBJ databases">
        <title>Integrated omic analyses show evidence that a Ca. Accumulibacter phosphatis strain performs denitrification under micro-aerobic conditions.</title>
        <authorList>
            <person name="Camejo P.Y."/>
            <person name="Katherine M.D."/>
            <person name="Daniel N.R."/>
        </authorList>
    </citation>
    <scope>NUCLEOTIDE SEQUENCE [LARGE SCALE GENOMIC DNA]</scope>
    <source>
        <strain evidence="2">UW-LDO-IC</strain>
    </source>
</reference>
<feature type="transmembrane region" description="Helical" evidence="1">
    <location>
        <begin position="30"/>
        <end position="49"/>
    </location>
</feature>
<evidence type="ECO:0000256" key="1">
    <source>
        <dbReference type="SAM" id="Phobius"/>
    </source>
</evidence>
<accession>A0A369XMI6</accession>
<keyword evidence="1" id="KW-0812">Transmembrane</keyword>
<evidence type="ECO:0000313" key="3">
    <source>
        <dbReference type="Proteomes" id="UP000253831"/>
    </source>
</evidence>
<name>A0A369XMI6_9PROT</name>
<organism evidence="2 3">
    <name type="scientific">Candidatus Accumulibacter meliphilus</name>
    <dbReference type="NCBI Taxonomy" id="2211374"/>
    <lineage>
        <taxon>Bacteria</taxon>
        <taxon>Pseudomonadati</taxon>
        <taxon>Pseudomonadota</taxon>
        <taxon>Betaproteobacteria</taxon>
        <taxon>Candidatus Accumulibacter</taxon>
    </lineage>
</organism>
<dbReference type="EMBL" id="QPGA01000042">
    <property type="protein sequence ID" value="RDE49427.1"/>
    <property type="molecule type" value="Genomic_DNA"/>
</dbReference>
<comment type="caution">
    <text evidence="2">The sequence shown here is derived from an EMBL/GenBank/DDBJ whole genome shotgun (WGS) entry which is preliminary data.</text>
</comment>
<keyword evidence="1" id="KW-1133">Transmembrane helix</keyword>
<protein>
    <submittedName>
        <fullName evidence="2">Uncharacterized protein</fullName>
    </submittedName>
</protein>